<dbReference type="SMART" id="SM00862">
    <property type="entry name" value="Trans_reg_C"/>
    <property type="match status" value="1"/>
</dbReference>
<dbReference type="EMBL" id="MNZT01000054">
    <property type="protein sequence ID" value="OIP97475.1"/>
    <property type="molecule type" value="Genomic_DNA"/>
</dbReference>
<dbReference type="Gene3D" id="6.10.250.690">
    <property type="match status" value="1"/>
</dbReference>
<evidence type="ECO:0000256" key="4">
    <source>
        <dbReference type="ARBA" id="ARBA00023125"/>
    </source>
</evidence>
<gene>
    <name evidence="10" type="ORF">AUK40_03110</name>
</gene>
<dbReference type="SUPFAM" id="SSF46894">
    <property type="entry name" value="C-terminal effector domain of the bipartite response regulators"/>
    <property type="match status" value="1"/>
</dbReference>
<dbReference type="GO" id="GO:0006355">
    <property type="term" value="P:regulation of DNA-templated transcription"/>
    <property type="evidence" value="ECO:0007669"/>
    <property type="project" value="InterPro"/>
</dbReference>
<dbReference type="SMART" id="SM00448">
    <property type="entry name" value="REC"/>
    <property type="match status" value="1"/>
</dbReference>
<dbReference type="PROSITE" id="PS50110">
    <property type="entry name" value="RESPONSE_REGULATORY"/>
    <property type="match status" value="1"/>
</dbReference>
<dbReference type="GO" id="GO:0000976">
    <property type="term" value="F:transcription cis-regulatory region binding"/>
    <property type="evidence" value="ECO:0007669"/>
    <property type="project" value="TreeGrafter"/>
</dbReference>
<keyword evidence="1 6" id="KW-0597">Phosphoprotein</keyword>
<evidence type="ECO:0000313" key="11">
    <source>
        <dbReference type="Proteomes" id="UP000183245"/>
    </source>
</evidence>
<dbReference type="CDD" id="cd17574">
    <property type="entry name" value="REC_OmpR"/>
    <property type="match status" value="1"/>
</dbReference>
<feature type="domain" description="Response regulatory" evidence="8">
    <location>
        <begin position="3"/>
        <end position="116"/>
    </location>
</feature>
<dbReference type="Gene3D" id="3.40.50.2300">
    <property type="match status" value="1"/>
</dbReference>
<dbReference type="InterPro" id="IPR036388">
    <property type="entry name" value="WH-like_DNA-bd_sf"/>
</dbReference>
<dbReference type="PROSITE" id="PS51755">
    <property type="entry name" value="OMPR_PHOB"/>
    <property type="match status" value="1"/>
</dbReference>
<dbReference type="STRING" id="1817892.AUK40_03110"/>
<evidence type="ECO:0000256" key="1">
    <source>
        <dbReference type="ARBA" id="ARBA00022553"/>
    </source>
</evidence>
<dbReference type="Proteomes" id="UP000183245">
    <property type="component" value="Unassembled WGS sequence"/>
</dbReference>
<dbReference type="GO" id="GO:0005829">
    <property type="term" value="C:cytosol"/>
    <property type="evidence" value="ECO:0007669"/>
    <property type="project" value="TreeGrafter"/>
</dbReference>
<dbReference type="InterPro" id="IPR011006">
    <property type="entry name" value="CheY-like_superfamily"/>
</dbReference>
<dbReference type="InterPro" id="IPR039420">
    <property type="entry name" value="WalR-like"/>
</dbReference>
<name>A0A1J5IL75_9BACT</name>
<evidence type="ECO:0000256" key="3">
    <source>
        <dbReference type="ARBA" id="ARBA00023015"/>
    </source>
</evidence>
<dbReference type="Pfam" id="PF00486">
    <property type="entry name" value="Trans_reg_C"/>
    <property type="match status" value="1"/>
</dbReference>
<protein>
    <recommendedName>
        <fullName evidence="12">DNA-binding response regulator</fullName>
    </recommendedName>
</protein>
<accession>A0A1J5IL75</accession>
<dbReference type="CDD" id="cd00383">
    <property type="entry name" value="trans_reg_C"/>
    <property type="match status" value="1"/>
</dbReference>
<reference evidence="10 11" key="1">
    <citation type="journal article" date="2016" name="Environ. Microbiol.">
        <title>Genomic resolution of a cold subsurface aquifer community provides metabolic insights for novel microbes adapted to high CO concentrations.</title>
        <authorList>
            <person name="Probst A.J."/>
            <person name="Castelle C.J."/>
            <person name="Singh A."/>
            <person name="Brown C.T."/>
            <person name="Anantharaman K."/>
            <person name="Sharon I."/>
            <person name="Hug L.A."/>
            <person name="Burstein D."/>
            <person name="Emerson J.B."/>
            <person name="Thomas B.C."/>
            <person name="Banfield J.F."/>
        </authorList>
    </citation>
    <scope>NUCLEOTIDE SEQUENCE [LARGE SCALE GENOMIC DNA]</scope>
    <source>
        <strain evidence="10">CG2_30_54_11</strain>
    </source>
</reference>
<evidence type="ECO:0000259" key="8">
    <source>
        <dbReference type="PROSITE" id="PS50110"/>
    </source>
</evidence>
<evidence type="ECO:0000259" key="9">
    <source>
        <dbReference type="PROSITE" id="PS51755"/>
    </source>
</evidence>
<proteinExistence type="predicted"/>
<keyword evidence="3" id="KW-0805">Transcription regulation</keyword>
<organism evidence="10 11">
    <name type="scientific">Candidatus Wirthbacteria bacterium CG2_30_54_11</name>
    <dbReference type="NCBI Taxonomy" id="1817892"/>
    <lineage>
        <taxon>Bacteria</taxon>
        <taxon>Candidatus Wirthbacteria</taxon>
    </lineage>
</organism>
<keyword evidence="5" id="KW-0804">Transcription</keyword>
<dbReference type="SUPFAM" id="SSF52172">
    <property type="entry name" value="CheY-like"/>
    <property type="match status" value="1"/>
</dbReference>
<keyword evidence="2" id="KW-0902">Two-component regulatory system</keyword>
<evidence type="ECO:0000256" key="2">
    <source>
        <dbReference type="ARBA" id="ARBA00023012"/>
    </source>
</evidence>
<dbReference type="GO" id="GO:0032993">
    <property type="term" value="C:protein-DNA complex"/>
    <property type="evidence" value="ECO:0007669"/>
    <property type="project" value="TreeGrafter"/>
</dbReference>
<dbReference type="InterPro" id="IPR001867">
    <property type="entry name" value="OmpR/PhoB-type_DNA-bd"/>
</dbReference>
<feature type="modified residue" description="4-aspartylphosphate" evidence="6">
    <location>
        <position position="52"/>
    </location>
</feature>
<dbReference type="PANTHER" id="PTHR48111">
    <property type="entry name" value="REGULATOR OF RPOS"/>
    <property type="match status" value="1"/>
</dbReference>
<evidence type="ECO:0000313" key="10">
    <source>
        <dbReference type="EMBL" id="OIP97475.1"/>
    </source>
</evidence>
<dbReference type="PANTHER" id="PTHR48111:SF1">
    <property type="entry name" value="TWO-COMPONENT RESPONSE REGULATOR ORR33"/>
    <property type="match status" value="1"/>
</dbReference>
<dbReference type="InterPro" id="IPR016032">
    <property type="entry name" value="Sig_transdc_resp-reg_C-effctor"/>
</dbReference>
<comment type="caution">
    <text evidence="10">The sequence shown here is derived from an EMBL/GenBank/DDBJ whole genome shotgun (WGS) entry which is preliminary data.</text>
</comment>
<dbReference type="Pfam" id="PF00072">
    <property type="entry name" value="Response_reg"/>
    <property type="match status" value="1"/>
</dbReference>
<dbReference type="InterPro" id="IPR001789">
    <property type="entry name" value="Sig_transdc_resp-reg_receiver"/>
</dbReference>
<dbReference type="GO" id="GO:0000156">
    <property type="term" value="F:phosphorelay response regulator activity"/>
    <property type="evidence" value="ECO:0007669"/>
    <property type="project" value="TreeGrafter"/>
</dbReference>
<sequence>MQKVLVIEDDEQIRNQLKDFLVHAGYAVVTEERGDEAMGVFTREKPDLVVLDLNLPGKDGIEVCRDIRVTSRVPLIMLTARREEADQVKGLREGADDYIVKPFSPRVLVLKVQKMFERPPLYEPEVVKFADLVLNISQRSVSIQRGHAAKAVHIPTTPAEFNLLLTLVRNPRKAFSRDELIDSLSDESIPPDIFDRTIDSHVKNLRKKLGSGTYIETVRGVGYKAVIPGKD</sequence>
<feature type="DNA-binding region" description="OmpR/PhoB-type" evidence="7">
    <location>
        <begin position="124"/>
        <end position="227"/>
    </location>
</feature>
<dbReference type="Gene3D" id="1.10.10.10">
    <property type="entry name" value="Winged helix-like DNA-binding domain superfamily/Winged helix DNA-binding domain"/>
    <property type="match status" value="1"/>
</dbReference>
<evidence type="ECO:0000256" key="5">
    <source>
        <dbReference type="ARBA" id="ARBA00023163"/>
    </source>
</evidence>
<keyword evidence="4 7" id="KW-0238">DNA-binding</keyword>
<evidence type="ECO:0000256" key="7">
    <source>
        <dbReference type="PROSITE-ProRule" id="PRU01091"/>
    </source>
</evidence>
<evidence type="ECO:0008006" key="12">
    <source>
        <dbReference type="Google" id="ProtNLM"/>
    </source>
</evidence>
<feature type="domain" description="OmpR/PhoB-type" evidence="9">
    <location>
        <begin position="124"/>
        <end position="227"/>
    </location>
</feature>
<dbReference type="AlphaFoldDB" id="A0A1J5IL75"/>
<evidence type="ECO:0000256" key="6">
    <source>
        <dbReference type="PROSITE-ProRule" id="PRU00169"/>
    </source>
</evidence>
<dbReference type="FunFam" id="3.40.50.2300:FF:000001">
    <property type="entry name" value="DNA-binding response regulator PhoB"/>
    <property type="match status" value="1"/>
</dbReference>